<organism evidence="2 3">
    <name type="scientific">Trapa incisa</name>
    <dbReference type="NCBI Taxonomy" id="236973"/>
    <lineage>
        <taxon>Eukaryota</taxon>
        <taxon>Viridiplantae</taxon>
        <taxon>Streptophyta</taxon>
        <taxon>Embryophyta</taxon>
        <taxon>Tracheophyta</taxon>
        <taxon>Spermatophyta</taxon>
        <taxon>Magnoliopsida</taxon>
        <taxon>eudicotyledons</taxon>
        <taxon>Gunneridae</taxon>
        <taxon>Pentapetalae</taxon>
        <taxon>rosids</taxon>
        <taxon>malvids</taxon>
        <taxon>Myrtales</taxon>
        <taxon>Lythraceae</taxon>
        <taxon>Trapa</taxon>
    </lineage>
</organism>
<name>A0AAN7QR75_9MYRT</name>
<feature type="region of interest" description="Disordered" evidence="1">
    <location>
        <begin position="102"/>
        <end position="129"/>
    </location>
</feature>
<accession>A0AAN7QR75</accession>
<evidence type="ECO:0000256" key="1">
    <source>
        <dbReference type="SAM" id="MobiDB-lite"/>
    </source>
</evidence>
<dbReference type="PANTHER" id="PTHR35726:SF4">
    <property type="entry name" value="GLUTAMIC ACID-RICH PROTEIN-LIKE"/>
    <property type="match status" value="1"/>
</dbReference>
<dbReference type="PANTHER" id="PTHR35726">
    <property type="entry name" value="GLUTAMIC ACID-RICH PROTEIN-LIKE"/>
    <property type="match status" value="1"/>
</dbReference>
<protein>
    <submittedName>
        <fullName evidence="2">Uncharacterized protein</fullName>
    </submittedName>
</protein>
<evidence type="ECO:0000313" key="2">
    <source>
        <dbReference type="EMBL" id="KAK4775577.1"/>
    </source>
</evidence>
<dbReference type="Proteomes" id="UP001345219">
    <property type="component" value="Chromosome 18"/>
</dbReference>
<evidence type="ECO:0000313" key="3">
    <source>
        <dbReference type="Proteomes" id="UP001345219"/>
    </source>
</evidence>
<keyword evidence="3" id="KW-1185">Reference proteome</keyword>
<sequence>MENPIAVDSFFLVEGVGDSEADSNSAWNACSCETGGWILHDQDDAESCSCDSSDDLRLLEVSNSCESCGDVIATAGSVEDELLRDQFPIYHIDLFDQDLQSTAPSDEHKSWDSAESTSPAKELVNEREKSRQFWEACLASS</sequence>
<proteinExistence type="predicted"/>
<dbReference type="AlphaFoldDB" id="A0AAN7QR75"/>
<gene>
    <name evidence="2" type="ORF">SAY87_023538</name>
</gene>
<reference evidence="2 3" key="1">
    <citation type="journal article" date="2023" name="Hortic Res">
        <title>Pangenome of water caltrop reveals structural variations and asymmetric subgenome divergence after allopolyploidization.</title>
        <authorList>
            <person name="Zhang X."/>
            <person name="Chen Y."/>
            <person name="Wang L."/>
            <person name="Yuan Y."/>
            <person name="Fang M."/>
            <person name="Shi L."/>
            <person name="Lu R."/>
            <person name="Comes H.P."/>
            <person name="Ma Y."/>
            <person name="Chen Y."/>
            <person name="Huang G."/>
            <person name="Zhou Y."/>
            <person name="Zheng Z."/>
            <person name="Qiu Y."/>
        </authorList>
    </citation>
    <scope>NUCLEOTIDE SEQUENCE [LARGE SCALE GENOMIC DNA]</scope>
    <source>
        <tissue evidence="2">Roots</tissue>
    </source>
</reference>
<dbReference type="EMBL" id="JAXIOK010000003">
    <property type="protein sequence ID" value="KAK4775577.1"/>
    <property type="molecule type" value="Genomic_DNA"/>
</dbReference>
<comment type="caution">
    <text evidence="2">The sequence shown here is derived from an EMBL/GenBank/DDBJ whole genome shotgun (WGS) entry which is preliminary data.</text>
</comment>